<gene>
    <name evidence="1" type="ORF">B1A_01088</name>
</gene>
<accession>T1CF60</accession>
<evidence type="ECO:0000313" key="1">
    <source>
        <dbReference type="EMBL" id="EQD80248.1"/>
    </source>
</evidence>
<sequence>MVFSCNRLPPVPGATPAFWVRILLTIWEVKVGKSEDTPDYAGVLLAEAPGIFRRFFEASKRLMERGEFPDLPVDVADRWLRSSDPAAWVAEHELEDDPDGEVVLDDVLSRVDQVSDEENVEEPPGPRAVAAAIRRAHPRATSDRRVIGKEKRTVFRGVRVVVRIAPDAQQRAPQSKRSLDV</sequence>
<name>T1CF60_9ZZZZ</name>
<dbReference type="AlphaFoldDB" id="T1CF60"/>
<organism evidence="1">
    <name type="scientific">mine drainage metagenome</name>
    <dbReference type="NCBI Taxonomy" id="410659"/>
    <lineage>
        <taxon>unclassified sequences</taxon>
        <taxon>metagenomes</taxon>
        <taxon>ecological metagenomes</taxon>
    </lineage>
</organism>
<protein>
    <submittedName>
        <fullName evidence="1">Uncharacterized protein</fullName>
    </submittedName>
</protein>
<dbReference type="EMBL" id="AUZX01000825">
    <property type="protein sequence ID" value="EQD80248.1"/>
    <property type="molecule type" value="Genomic_DNA"/>
</dbReference>
<reference evidence="1" key="2">
    <citation type="journal article" date="2014" name="ISME J.">
        <title>Microbial stratification in low pH oxic and suboxic macroscopic growths along an acid mine drainage.</title>
        <authorList>
            <person name="Mendez-Garcia C."/>
            <person name="Mesa V."/>
            <person name="Sprenger R.R."/>
            <person name="Richter M."/>
            <person name="Diez M.S."/>
            <person name="Solano J."/>
            <person name="Bargiela R."/>
            <person name="Golyshina O.V."/>
            <person name="Manteca A."/>
            <person name="Ramos J.L."/>
            <person name="Gallego J.R."/>
            <person name="Llorente I."/>
            <person name="Martins Dos Santos V.A."/>
            <person name="Jensen O.N."/>
            <person name="Pelaez A.I."/>
            <person name="Sanchez J."/>
            <person name="Ferrer M."/>
        </authorList>
    </citation>
    <scope>NUCLEOTIDE SEQUENCE</scope>
</reference>
<reference evidence="1" key="1">
    <citation type="submission" date="2013-08" db="EMBL/GenBank/DDBJ databases">
        <authorList>
            <person name="Mendez C."/>
            <person name="Richter M."/>
            <person name="Ferrer M."/>
            <person name="Sanchez J."/>
        </authorList>
    </citation>
    <scope>NUCLEOTIDE SEQUENCE</scope>
</reference>
<comment type="caution">
    <text evidence="1">The sequence shown here is derived from an EMBL/GenBank/DDBJ whole genome shotgun (WGS) entry which is preliminary data.</text>
</comment>
<feature type="non-terminal residue" evidence="1">
    <location>
        <position position="181"/>
    </location>
</feature>
<proteinExistence type="predicted"/>